<keyword evidence="5 6" id="KW-0472">Membrane</keyword>
<dbReference type="Gene3D" id="1.20.1250.20">
    <property type="entry name" value="MFS general substrate transporter like domains"/>
    <property type="match status" value="3"/>
</dbReference>
<proteinExistence type="inferred from homology"/>
<dbReference type="Proteomes" id="UP000887116">
    <property type="component" value="Unassembled WGS sequence"/>
</dbReference>
<dbReference type="PANTHER" id="PTHR16172:SF30">
    <property type="entry name" value="SUGAR BABY, ISOFORM C"/>
    <property type="match status" value="1"/>
</dbReference>
<sequence>MSQENSFSSEINNIKLNKSVNKNSKLCNFNVMIDYDYILRIKSRLTNSSLDVYEKHPIILSNDYFASLIVYDCHEQVLHNGVKETLIQNDEFRPESKERLCTTPYVDSPPTGAYAIQLAPSVGSMSAMWQNATLGTSLPYITIFAKNRVGISATALAAILTTQQFLFIFTKPLIGYIADYFNKLKVIIGILAVIQTIFFFLLLTIPKIQKEQKTEIIHNETDLKSVFGHFNSTELLVKCDFRQQNDIFSEKDTSSYNNSQNNDICFLPFDILSEFSDLCSNYTTERNKSLSLDSSNVKGRSSTETSPINFGQQINYASISKPLCTICCKVTGDCQDIQCEAQKNDSNRVSIEQADISDFKTYQFWLFAFLTTFGMMSANAMFTLSDTACCESVQKFGTDFGRQRLWGAIGWGLMSPVGGLINDYTDDYAASWTLMAIMSVVALFNIRRLDLVKPQFSQNILKDVGLVLSSGEFLAFKTGVLMNGIGTGVTWFYLIWFLTTIGGSRFLCGMVQFVQCFVGEIPFMFYSGWMLKKIGHFNVLTLALMSYCIRFFWYSQLYNPWLVLPTECLHGFTYGLFYVAVASYAKLSAKPGTEATTQAVLFTSHEGLGAGLGCVLAGIGFDTFGGHKTFLFASIFAGSGMVLSIVLHLCVRKQKGAINVSLPAQA</sequence>
<feature type="transmembrane region" description="Helical" evidence="6">
    <location>
        <begin position="631"/>
        <end position="651"/>
    </location>
</feature>
<evidence type="ECO:0000259" key="7">
    <source>
        <dbReference type="Pfam" id="PF12832"/>
    </source>
</evidence>
<dbReference type="InterPro" id="IPR036259">
    <property type="entry name" value="MFS_trans_sf"/>
</dbReference>
<feature type="transmembrane region" description="Helical" evidence="6">
    <location>
        <begin position="149"/>
        <end position="174"/>
    </location>
</feature>
<dbReference type="InterPro" id="IPR024989">
    <property type="entry name" value="MFS_assoc_dom"/>
</dbReference>
<reference evidence="8" key="1">
    <citation type="submission" date="2020-07" db="EMBL/GenBank/DDBJ databases">
        <title>Multicomponent nature underlies the extraordinary mechanical properties of spider dragline silk.</title>
        <authorList>
            <person name="Kono N."/>
            <person name="Nakamura H."/>
            <person name="Mori M."/>
            <person name="Yoshida Y."/>
            <person name="Ohtoshi R."/>
            <person name="Malay A.D."/>
            <person name="Moran D.A.P."/>
            <person name="Tomita M."/>
            <person name="Numata K."/>
            <person name="Arakawa K."/>
        </authorList>
    </citation>
    <scope>NUCLEOTIDE SEQUENCE</scope>
</reference>
<feature type="transmembrane region" description="Helical" evidence="6">
    <location>
        <begin position="364"/>
        <end position="384"/>
    </location>
</feature>
<keyword evidence="3 6" id="KW-0812">Transmembrane</keyword>
<organism evidence="8 9">
    <name type="scientific">Trichonephila clavata</name>
    <name type="common">Joro spider</name>
    <name type="synonym">Nephila clavata</name>
    <dbReference type="NCBI Taxonomy" id="2740835"/>
    <lineage>
        <taxon>Eukaryota</taxon>
        <taxon>Metazoa</taxon>
        <taxon>Ecdysozoa</taxon>
        <taxon>Arthropoda</taxon>
        <taxon>Chelicerata</taxon>
        <taxon>Arachnida</taxon>
        <taxon>Araneae</taxon>
        <taxon>Araneomorphae</taxon>
        <taxon>Entelegynae</taxon>
        <taxon>Araneoidea</taxon>
        <taxon>Nephilidae</taxon>
        <taxon>Trichonephila</taxon>
    </lineage>
</organism>
<feature type="transmembrane region" description="Helical" evidence="6">
    <location>
        <begin position="569"/>
        <end position="587"/>
    </location>
</feature>
<evidence type="ECO:0000313" key="8">
    <source>
        <dbReference type="EMBL" id="GFQ65620.1"/>
    </source>
</evidence>
<evidence type="ECO:0000256" key="1">
    <source>
        <dbReference type="ARBA" id="ARBA00004141"/>
    </source>
</evidence>
<comment type="subcellular location">
    <subcellularLocation>
        <location evidence="1">Membrane</location>
        <topology evidence="1">Multi-pass membrane protein</topology>
    </subcellularLocation>
</comment>
<accession>A0A8X6EXZ9</accession>
<evidence type="ECO:0000256" key="2">
    <source>
        <dbReference type="ARBA" id="ARBA00005241"/>
    </source>
</evidence>
<dbReference type="SUPFAM" id="SSF103473">
    <property type="entry name" value="MFS general substrate transporter"/>
    <property type="match status" value="1"/>
</dbReference>
<evidence type="ECO:0000256" key="4">
    <source>
        <dbReference type="ARBA" id="ARBA00022989"/>
    </source>
</evidence>
<evidence type="ECO:0000313" key="9">
    <source>
        <dbReference type="Proteomes" id="UP000887116"/>
    </source>
</evidence>
<evidence type="ECO:0000256" key="5">
    <source>
        <dbReference type="ARBA" id="ARBA00023136"/>
    </source>
</evidence>
<protein>
    <submittedName>
        <fullName evidence="8">Major facilitator superfamily domain-containing protein 6</fullName>
    </submittedName>
</protein>
<dbReference type="GO" id="GO:0016020">
    <property type="term" value="C:membrane"/>
    <property type="evidence" value="ECO:0007669"/>
    <property type="project" value="UniProtKB-SubCell"/>
</dbReference>
<name>A0A8X6EXZ9_TRICU</name>
<dbReference type="EMBL" id="BMAO01010218">
    <property type="protein sequence ID" value="GFQ65620.1"/>
    <property type="molecule type" value="Genomic_DNA"/>
</dbReference>
<keyword evidence="9" id="KW-1185">Reference proteome</keyword>
<gene>
    <name evidence="8" type="primary">Mfsd6_1</name>
    <name evidence="8" type="ORF">TNCT_144571</name>
</gene>
<comment type="caution">
    <text evidence="8">The sequence shown here is derived from an EMBL/GenBank/DDBJ whole genome shotgun (WGS) entry which is preliminary data.</text>
</comment>
<dbReference type="InterPro" id="IPR051717">
    <property type="entry name" value="MFS_MFSD6"/>
</dbReference>
<evidence type="ECO:0000256" key="3">
    <source>
        <dbReference type="ARBA" id="ARBA00022692"/>
    </source>
</evidence>
<dbReference type="OrthoDB" id="7531894at2759"/>
<feature type="transmembrane region" description="Helical" evidence="6">
    <location>
        <begin position="186"/>
        <end position="205"/>
    </location>
</feature>
<dbReference type="PANTHER" id="PTHR16172">
    <property type="entry name" value="MAJOR FACILITATOR SUPERFAMILY DOMAIN-CONTAINING PROTEIN 6-LIKE"/>
    <property type="match status" value="1"/>
</dbReference>
<evidence type="ECO:0000256" key="6">
    <source>
        <dbReference type="SAM" id="Phobius"/>
    </source>
</evidence>
<feature type="transmembrane region" description="Helical" evidence="6">
    <location>
        <begin position="537"/>
        <end position="557"/>
    </location>
</feature>
<dbReference type="Pfam" id="PF12832">
    <property type="entry name" value="MFS_1_like"/>
    <property type="match status" value="1"/>
</dbReference>
<feature type="domain" description="Major facilitator superfamily associated" evidence="7">
    <location>
        <begin position="132"/>
        <end position="632"/>
    </location>
</feature>
<dbReference type="AlphaFoldDB" id="A0A8X6EXZ9"/>
<feature type="transmembrane region" description="Helical" evidence="6">
    <location>
        <begin position="428"/>
        <end position="446"/>
    </location>
</feature>
<keyword evidence="4 6" id="KW-1133">Transmembrane helix</keyword>
<comment type="similarity">
    <text evidence="2">Belongs to the major facilitator superfamily. MFSD6 family.</text>
</comment>